<protein>
    <recommendedName>
        <fullName evidence="2">DUF7912 domain-containing protein</fullName>
    </recommendedName>
</protein>
<evidence type="ECO:0000256" key="1">
    <source>
        <dbReference type="SAM" id="SignalP"/>
    </source>
</evidence>
<name>A0A835QQX0_VANPL</name>
<feature type="domain" description="DUF7912" evidence="2">
    <location>
        <begin position="226"/>
        <end position="317"/>
    </location>
</feature>
<feature type="chain" id="PRO_5032619796" description="DUF7912 domain-containing protein" evidence="1">
    <location>
        <begin position="24"/>
        <end position="322"/>
    </location>
</feature>
<dbReference type="EMBL" id="JADCNM010000007">
    <property type="protein sequence ID" value="KAG0475471.1"/>
    <property type="molecule type" value="Genomic_DNA"/>
</dbReference>
<dbReference type="OrthoDB" id="1100432at2759"/>
<gene>
    <name evidence="3" type="ORF">HPP92_015157</name>
</gene>
<dbReference type="Proteomes" id="UP000639772">
    <property type="component" value="Chromosome 7"/>
</dbReference>
<feature type="signal peptide" evidence="1">
    <location>
        <begin position="1"/>
        <end position="23"/>
    </location>
</feature>
<comment type="caution">
    <text evidence="3">The sequence shown here is derived from an EMBL/GenBank/DDBJ whole genome shotgun (WGS) entry which is preliminary data.</text>
</comment>
<evidence type="ECO:0000313" key="3">
    <source>
        <dbReference type="EMBL" id="KAG0475471.1"/>
    </source>
</evidence>
<organism evidence="3 4">
    <name type="scientific">Vanilla planifolia</name>
    <name type="common">Vanilla</name>
    <dbReference type="NCBI Taxonomy" id="51239"/>
    <lineage>
        <taxon>Eukaryota</taxon>
        <taxon>Viridiplantae</taxon>
        <taxon>Streptophyta</taxon>
        <taxon>Embryophyta</taxon>
        <taxon>Tracheophyta</taxon>
        <taxon>Spermatophyta</taxon>
        <taxon>Magnoliopsida</taxon>
        <taxon>Liliopsida</taxon>
        <taxon>Asparagales</taxon>
        <taxon>Orchidaceae</taxon>
        <taxon>Vanilloideae</taxon>
        <taxon>Vanilleae</taxon>
        <taxon>Vanilla</taxon>
    </lineage>
</organism>
<sequence length="322" mass="35840">MAKGGAAGKAMLLATVCRFQCLAGLNGCLFPFYTSISRPPARTCSGGVGVGGVGGSGFLHFEGRSTKAVSLSVFDLLYFHCLKPFSALRFFSTSHSSHSGGTEKVEEDWSGEWEEEEDTECMIGDGRDGGGIVLGDVKWGERALSLAREVLLNFGDDIALYGFKVSPKGYVYVRLDKLTNRFGCPGIQEIENFNNLYKKRLDEAGKTGEVPSDLAIEVSSPGAERLLKVPQDLDRFQEMAMWVCYLEETEDPKQQEKHVEKVLILESLNCETERCIFKLANVKENRAKLGKGRPLSKKQKDWRLDIPFKSILRIKLYIDCRI</sequence>
<evidence type="ECO:0000313" key="4">
    <source>
        <dbReference type="Proteomes" id="UP000639772"/>
    </source>
</evidence>
<dbReference type="AlphaFoldDB" id="A0A835QQX0"/>
<dbReference type="PANTHER" id="PTHR34544:SF3">
    <property type="entry name" value="OS07G0155200 PROTEIN"/>
    <property type="match status" value="1"/>
</dbReference>
<dbReference type="InterPro" id="IPR057234">
    <property type="entry name" value="DUF7912"/>
</dbReference>
<keyword evidence="1" id="KW-0732">Signal</keyword>
<accession>A0A835QQX0</accession>
<dbReference type="PANTHER" id="PTHR34544">
    <property type="entry name" value="OSJNBA0006B20.18 PROTEIN"/>
    <property type="match status" value="1"/>
</dbReference>
<reference evidence="3 4" key="1">
    <citation type="journal article" date="2020" name="Nat. Food">
        <title>A phased Vanilla planifolia genome enables genetic improvement of flavour and production.</title>
        <authorList>
            <person name="Hasing T."/>
            <person name="Tang H."/>
            <person name="Brym M."/>
            <person name="Khazi F."/>
            <person name="Huang T."/>
            <person name="Chambers A.H."/>
        </authorList>
    </citation>
    <scope>NUCLEOTIDE SEQUENCE [LARGE SCALE GENOMIC DNA]</scope>
    <source>
        <tissue evidence="3">Leaf</tissue>
    </source>
</reference>
<evidence type="ECO:0000259" key="2">
    <source>
        <dbReference type="Pfam" id="PF25498"/>
    </source>
</evidence>
<proteinExistence type="predicted"/>
<dbReference type="Pfam" id="PF25498">
    <property type="entry name" value="DUF7912"/>
    <property type="match status" value="1"/>
</dbReference>